<dbReference type="InterPro" id="IPR023562">
    <property type="entry name" value="ClpP/TepA"/>
</dbReference>
<dbReference type="InterPro" id="IPR029045">
    <property type="entry name" value="ClpP/crotonase-like_dom_sf"/>
</dbReference>
<dbReference type="SUPFAM" id="SSF52096">
    <property type="entry name" value="ClpP/crotonase"/>
    <property type="match status" value="1"/>
</dbReference>
<dbReference type="PANTHER" id="PTHR10381">
    <property type="entry name" value="ATP-DEPENDENT CLP PROTEASE PROTEOLYTIC SUBUNIT"/>
    <property type="match status" value="1"/>
</dbReference>
<accession>A0A8J5I846</accession>
<protein>
    <recommendedName>
        <fullName evidence="3">ATP-dependent Clp protease proteolytic subunit</fullName>
    </recommendedName>
</protein>
<keyword evidence="2" id="KW-1185">Reference proteome</keyword>
<dbReference type="EMBL" id="JACMSC010000003">
    <property type="protein sequence ID" value="KAG6530556.1"/>
    <property type="molecule type" value="Genomic_DNA"/>
</dbReference>
<dbReference type="AlphaFoldDB" id="A0A8J5I846"/>
<dbReference type="Proteomes" id="UP000734854">
    <property type="component" value="Unassembled WGS sequence"/>
</dbReference>
<dbReference type="GO" id="GO:0006515">
    <property type="term" value="P:protein quality control for misfolded or incompletely synthesized proteins"/>
    <property type="evidence" value="ECO:0007669"/>
    <property type="project" value="TreeGrafter"/>
</dbReference>
<dbReference type="PANTHER" id="PTHR10381:SF6">
    <property type="entry name" value="ATP-DEPENDENT CLP PROTEASE PROTEOLYTIC SUBUNIT-RELATED PROTEIN 3, CHLOROPLASTIC"/>
    <property type="match status" value="1"/>
</dbReference>
<gene>
    <name evidence="1" type="ORF">ZIOFF_012797</name>
</gene>
<organism evidence="1 2">
    <name type="scientific">Zingiber officinale</name>
    <name type="common">Ginger</name>
    <name type="synonym">Amomum zingiber</name>
    <dbReference type="NCBI Taxonomy" id="94328"/>
    <lineage>
        <taxon>Eukaryota</taxon>
        <taxon>Viridiplantae</taxon>
        <taxon>Streptophyta</taxon>
        <taxon>Embryophyta</taxon>
        <taxon>Tracheophyta</taxon>
        <taxon>Spermatophyta</taxon>
        <taxon>Magnoliopsida</taxon>
        <taxon>Liliopsida</taxon>
        <taxon>Zingiberales</taxon>
        <taxon>Zingiberaceae</taxon>
        <taxon>Zingiber</taxon>
    </lineage>
</organism>
<dbReference type="Gene3D" id="3.90.226.10">
    <property type="entry name" value="2-enoyl-CoA Hydratase, Chain A, domain 1"/>
    <property type="match status" value="1"/>
</dbReference>
<name>A0A8J5I846_ZINOF</name>
<evidence type="ECO:0008006" key="3">
    <source>
        <dbReference type="Google" id="ProtNLM"/>
    </source>
</evidence>
<evidence type="ECO:0000313" key="1">
    <source>
        <dbReference type="EMBL" id="KAG6530556.1"/>
    </source>
</evidence>
<dbReference type="GO" id="GO:0051117">
    <property type="term" value="F:ATPase binding"/>
    <property type="evidence" value="ECO:0007669"/>
    <property type="project" value="TreeGrafter"/>
</dbReference>
<comment type="caution">
    <text evidence="1">The sequence shown here is derived from an EMBL/GenBank/DDBJ whole genome shotgun (WGS) entry which is preliminary data.</text>
</comment>
<dbReference type="GO" id="GO:0004176">
    <property type="term" value="F:ATP-dependent peptidase activity"/>
    <property type="evidence" value="ECO:0007669"/>
    <property type="project" value="TreeGrafter"/>
</dbReference>
<reference evidence="1 2" key="1">
    <citation type="submission" date="2020-08" db="EMBL/GenBank/DDBJ databases">
        <title>Plant Genome Project.</title>
        <authorList>
            <person name="Zhang R.-G."/>
        </authorList>
    </citation>
    <scope>NUCLEOTIDE SEQUENCE [LARGE SCALE GENOMIC DNA]</scope>
    <source>
        <tissue evidence="1">Rhizome</tissue>
    </source>
</reference>
<dbReference type="GO" id="GO:0004252">
    <property type="term" value="F:serine-type endopeptidase activity"/>
    <property type="evidence" value="ECO:0007669"/>
    <property type="project" value="TreeGrafter"/>
</dbReference>
<dbReference type="Pfam" id="PF00574">
    <property type="entry name" value="CLP_protease"/>
    <property type="match status" value="1"/>
</dbReference>
<dbReference type="GO" id="GO:0009368">
    <property type="term" value="C:endopeptidase Clp complex"/>
    <property type="evidence" value="ECO:0007669"/>
    <property type="project" value="TreeGrafter"/>
</dbReference>
<proteinExistence type="predicted"/>
<evidence type="ECO:0000313" key="2">
    <source>
        <dbReference type="Proteomes" id="UP000734854"/>
    </source>
</evidence>
<sequence>MPLVPVVTELVIAQMLYLQWIDAKEPIFIYINSTGTIRDDGETAALEIESFVIYDAMKHIKNEIETVAVGAAIGHASLILAEETNGRRFAMAHAQTIDLTTSSSIYRPNASKRCD</sequence>